<protein>
    <recommendedName>
        <fullName evidence="3">CUB domain-containing protein</fullName>
    </recommendedName>
</protein>
<name>E0VL19_PEDHC</name>
<reference evidence="5" key="3">
    <citation type="submission" date="2021-02" db="UniProtKB">
        <authorList>
            <consortium name="EnsemblMetazoa"/>
        </authorList>
    </citation>
    <scope>IDENTIFICATION</scope>
    <source>
        <strain evidence="5">USDA</strain>
    </source>
</reference>
<dbReference type="InParanoid" id="E0VL19"/>
<dbReference type="CTD" id="8239023"/>
<dbReference type="Gene3D" id="2.60.120.290">
    <property type="entry name" value="Spermadhesin, CUB domain"/>
    <property type="match status" value="1"/>
</dbReference>
<dbReference type="Pfam" id="PF00431">
    <property type="entry name" value="CUB"/>
    <property type="match status" value="1"/>
</dbReference>
<dbReference type="EnsemblMetazoa" id="PHUM278650-RA">
    <property type="protein sequence ID" value="PHUM278650-PA"/>
    <property type="gene ID" value="PHUM278650"/>
</dbReference>
<evidence type="ECO:0000256" key="1">
    <source>
        <dbReference type="ARBA" id="ARBA00023157"/>
    </source>
</evidence>
<feature type="domain" description="CUB" evidence="3">
    <location>
        <begin position="167"/>
        <end position="283"/>
    </location>
</feature>
<keyword evidence="6" id="KW-1185">Reference proteome</keyword>
<evidence type="ECO:0000313" key="5">
    <source>
        <dbReference type="EnsemblMetazoa" id="PHUM278650-PA"/>
    </source>
</evidence>
<proteinExistence type="predicted"/>
<dbReference type="SUPFAM" id="SSF49854">
    <property type="entry name" value="Spermadhesin, CUB domain"/>
    <property type="match status" value="1"/>
</dbReference>
<dbReference type="Proteomes" id="UP000009046">
    <property type="component" value="Unassembled WGS sequence"/>
</dbReference>
<dbReference type="GeneID" id="8239023"/>
<gene>
    <name evidence="5" type="primary">8239023</name>
    <name evidence="4" type="ORF">Phum_PHUM278650</name>
</gene>
<dbReference type="KEGG" id="phu:Phum_PHUM278650"/>
<dbReference type="PANTHER" id="PTHR46908">
    <property type="entry name" value="CUBILIN-LIKE PROTEIN"/>
    <property type="match status" value="1"/>
</dbReference>
<evidence type="ECO:0000256" key="2">
    <source>
        <dbReference type="PROSITE-ProRule" id="PRU00059"/>
    </source>
</evidence>
<evidence type="ECO:0000259" key="3">
    <source>
        <dbReference type="PROSITE" id="PS01180"/>
    </source>
</evidence>
<dbReference type="OMA" id="NASMANC"/>
<dbReference type="EMBL" id="AAZO01003233">
    <property type="status" value="NOT_ANNOTATED_CDS"/>
    <property type="molecule type" value="Genomic_DNA"/>
</dbReference>
<reference evidence="4" key="2">
    <citation type="submission" date="2007-04" db="EMBL/GenBank/DDBJ databases">
        <title>The genome of the human body louse.</title>
        <authorList>
            <consortium name="The Human Body Louse Genome Consortium"/>
            <person name="Kirkness E."/>
            <person name="Walenz B."/>
            <person name="Hass B."/>
            <person name="Bruggner R."/>
            <person name="Strausberg R."/>
        </authorList>
    </citation>
    <scope>NUCLEOTIDE SEQUENCE</scope>
    <source>
        <strain evidence="4">USDA</strain>
    </source>
</reference>
<reference evidence="4" key="1">
    <citation type="submission" date="2007-04" db="EMBL/GenBank/DDBJ databases">
        <title>Annotation of Pediculus humanus corporis strain USDA.</title>
        <authorList>
            <person name="Kirkness E."/>
            <person name="Hannick L."/>
            <person name="Hass B."/>
            <person name="Bruggner R."/>
            <person name="Lawson D."/>
            <person name="Bidwell S."/>
            <person name="Joardar V."/>
            <person name="Caler E."/>
            <person name="Walenz B."/>
            <person name="Inman J."/>
            <person name="Schobel S."/>
            <person name="Galinsky K."/>
            <person name="Amedeo P."/>
            <person name="Strausberg R."/>
        </authorList>
    </citation>
    <scope>NUCLEOTIDE SEQUENCE</scope>
    <source>
        <strain evidence="4">USDA</strain>
    </source>
</reference>
<dbReference type="RefSeq" id="XP_002426813.1">
    <property type="nucleotide sequence ID" value="XM_002426768.1"/>
</dbReference>
<accession>E0VL19</accession>
<dbReference type="InterPro" id="IPR035914">
    <property type="entry name" value="Sperma_CUB_dom_sf"/>
</dbReference>
<sequence length="332" mass="38423">MVMTILLLEKFISNGYYDVTEEYGCENTKFRLNCNSVRKTIVIFDGIFSNDENFFKIHNIPCKNSRRSIRNCKTCCSDKEKIINDNNYDNDNDKIIIGFENETNDYNNNNNNFEEIKFKHLITKRCSGVNYCTFVFDEDYEESKKIGPGGVYIRYACVPDTIMKKTCDTYLNVSEEEGFARTPGYPSYYVGETNCKWMLKSSPLQRIKITFLDVSIRNVAPHEMDCLDKIIVSENGLNLLTACGDSFENVVVLSSGSSLNVSFVTQSKNLFPKRGILFHYKEDGYLYERNESFVHFKCCHGFVFPDTLSRDKILQCQNENYWNGRILDCVSE</sequence>
<evidence type="ECO:0000313" key="6">
    <source>
        <dbReference type="Proteomes" id="UP000009046"/>
    </source>
</evidence>
<dbReference type="HOGENOM" id="CLU_837601_0_0_1"/>
<dbReference type="PANTHER" id="PTHR46908:SF8">
    <property type="entry name" value="C-TYPE LECTIN DOMAIN-CONTAINING PROTEIN"/>
    <property type="match status" value="1"/>
</dbReference>
<dbReference type="InterPro" id="IPR052129">
    <property type="entry name" value="Spermadhesin-Link_domain"/>
</dbReference>
<dbReference type="InterPro" id="IPR000859">
    <property type="entry name" value="CUB_dom"/>
</dbReference>
<dbReference type="eggNOG" id="ENOG502S6DX">
    <property type="taxonomic scope" value="Eukaryota"/>
</dbReference>
<dbReference type="EMBL" id="DS235263">
    <property type="protein sequence ID" value="EEB14075.1"/>
    <property type="molecule type" value="Genomic_DNA"/>
</dbReference>
<feature type="disulfide bond" evidence="2">
    <location>
        <begin position="226"/>
        <end position="243"/>
    </location>
</feature>
<keyword evidence="1 2" id="KW-1015">Disulfide bond</keyword>
<dbReference type="PROSITE" id="PS01180">
    <property type="entry name" value="CUB"/>
    <property type="match status" value="1"/>
</dbReference>
<evidence type="ECO:0000313" key="4">
    <source>
        <dbReference type="EMBL" id="EEB14075.1"/>
    </source>
</evidence>
<organism>
    <name type="scientific">Pediculus humanus subsp. corporis</name>
    <name type="common">Body louse</name>
    <dbReference type="NCBI Taxonomy" id="121224"/>
    <lineage>
        <taxon>Eukaryota</taxon>
        <taxon>Metazoa</taxon>
        <taxon>Ecdysozoa</taxon>
        <taxon>Arthropoda</taxon>
        <taxon>Hexapoda</taxon>
        <taxon>Insecta</taxon>
        <taxon>Pterygota</taxon>
        <taxon>Neoptera</taxon>
        <taxon>Paraneoptera</taxon>
        <taxon>Psocodea</taxon>
        <taxon>Troctomorpha</taxon>
        <taxon>Phthiraptera</taxon>
        <taxon>Anoplura</taxon>
        <taxon>Pediculidae</taxon>
        <taxon>Pediculus</taxon>
    </lineage>
</organism>
<dbReference type="CDD" id="cd00041">
    <property type="entry name" value="CUB"/>
    <property type="match status" value="1"/>
</dbReference>
<dbReference type="OrthoDB" id="6431754at2759"/>
<dbReference type="VEuPathDB" id="VectorBase:PHUM278650"/>
<dbReference type="SMART" id="SM00042">
    <property type="entry name" value="CUB"/>
    <property type="match status" value="1"/>
</dbReference>
<dbReference type="AlphaFoldDB" id="E0VL19"/>
<comment type="caution">
    <text evidence="2">Lacks conserved residue(s) required for the propagation of feature annotation.</text>
</comment>